<feature type="region of interest" description="Disordered" evidence="10">
    <location>
        <begin position="1"/>
        <end position="26"/>
    </location>
</feature>
<dbReference type="FunFam" id="1.10.630.10:FF:000018">
    <property type="entry name" value="Cytochrome P450 monooxygenase"/>
    <property type="match status" value="1"/>
</dbReference>
<evidence type="ECO:0000256" key="1">
    <source>
        <dbReference type="ARBA" id="ARBA00004660"/>
    </source>
</evidence>
<keyword evidence="12" id="KW-1185">Reference proteome</keyword>
<dbReference type="SUPFAM" id="SSF48264">
    <property type="entry name" value="Cytochrome P450"/>
    <property type="match status" value="1"/>
</dbReference>
<protein>
    <submittedName>
        <fullName evidence="11">Cytochrome P450</fullName>
    </submittedName>
</protein>
<keyword evidence="5 9" id="KW-0560">Oxidoreductase</keyword>
<name>A0A229SLE4_9PSEU</name>
<dbReference type="PROSITE" id="PS00086">
    <property type="entry name" value="CYTOCHROME_P450"/>
    <property type="match status" value="1"/>
</dbReference>
<keyword evidence="3 9" id="KW-0349">Heme</keyword>
<dbReference type="PANTHER" id="PTHR46696:SF1">
    <property type="entry name" value="CYTOCHROME P450 YJIB-RELATED"/>
    <property type="match status" value="1"/>
</dbReference>
<evidence type="ECO:0000256" key="3">
    <source>
        <dbReference type="ARBA" id="ARBA00022617"/>
    </source>
</evidence>
<accession>A0A229SLE4</accession>
<evidence type="ECO:0000256" key="9">
    <source>
        <dbReference type="RuleBase" id="RU000461"/>
    </source>
</evidence>
<dbReference type="GO" id="GO:0005506">
    <property type="term" value="F:iron ion binding"/>
    <property type="evidence" value="ECO:0007669"/>
    <property type="project" value="InterPro"/>
</dbReference>
<dbReference type="Proteomes" id="UP000215199">
    <property type="component" value="Unassembled WGS sequence"/>
</dbReference>
<dbReference type="GO" id="GO:0016705">
    <property type="term" value="F:oxidoreductase activity, acting on paired donors, with incorporation or reduction of molecular oxygen"/>
    <property type="evidence" value="ECO:0007669"/>
    <property type="project" value="InterPro"/>
</dbReference>
<dbReference type="Pfam" id="PF00067">
    <property type="entry name" value="p450"/>
    <property type="match status" value="1"/>
</dbReference>
<sequence length="414" mass="45384">MSVERPSCPAGAGGGDAVPDFPLGRANGIGPPRGYEALRRDEPVSRVRVADGHVAWLVTRFEDARRVLVDSRLSADRTHPGFPMLEPVTPQSRRNIAAVAKSLVGLDPPEHNVRRRMLITEFTFRRIQRLRPYIRQVADDSVDALVAAGPPADLVATVSMPVPLMVLCTLLGIPYADREMFKARTADMVGQNTEPRQRQRAAAELRAYMDELITAKEDAPTDDLLGRLVVNNRTTRAFDHELIVGLAMTLLVAGYETTTGMITLGVADLLTHPDQLAYLTGHPEAVERVVEELLRHVGVIDAMPRVATADIEVAGTTIRAGEGVIVSFASANRDHHAFGEPDVLDVENGTRRHIAFGYGVHQCIGQNLAREVLCTTFRVLFDRLPGLKLAASLDDLEFKKDTNVYGIETLPVAW</sequence>
<organism evidence="11 12">
    <name type="scientific">Amycolatopsis vastitatis</name>
    <dbReference type="NCBI Taxonomy" id="1905142"/>
    <lineage>
        <taxon>Bacteria</taxon>
        <taxon>Bacillati</taxon>
        <taxon>Actinomycetota</taxon>
        <taxon>Actinomycetes</taxon>
        <taxon>Pseudonocardiales</taxon>
        <taxon>Pseudonocardiaceae</taxon>
        <taxon>Amycolatopsis</taxon>
    </lineage>
</organism>
<dbReference type="InterPro" id="IPR002397">
    <property type="entry name" value="Cyt_P450_B"/>
</dbReference>
<evidence type="ECO:0000256" key="8">
    <source>
        <dbReference type="ARBA" id="ARBA00055433"/>
    </source>
</evidence>
<evidence type="ECO:0000256" key="4">
    <source>
        <dbReference type="ARBA" id="ARBA00022723"/>
    </source>
</evidence>
<dbReference type="GO" id="GO:0020037">
    <property type="term" value="F:heme binding"/>
    <property type="evidence" value="ECO:0007669"/>
    <property type="project" value="InterPro"/>
</dbReference>
<keyword evidence="4 9" id="KW-0479">Metal-binding</keyword>
<evidence type="ECO:0000256" key="5">
    <source>
        <dbReference type="ARBA" id="ARBA00023002"/>
    </source>
</evidence>
<comment type="caution">
    <text evidence="11">The sequence shown here is derived from an EMBL/GenBank/DDBJ whole genome shotgun (WGS) entry which is preliminary data.</text>
</comment>
<evidence type="ECO:0000256" key="6">
    <source>
        <dbReference type="ARBA" id="ARBA00023004"/>
    </source>
</evidence>
<dbReference type="OrthoDB" id="4156795at2"/>
<reference evidence="12" key="1">
    <citation type="submission" date="2017-07" db="EMBL/GenBank/DDBJ databases">
        <title>Comparative genome mining reveals phylogenetic distribution patterns of secondary metabolites in Amycolatopsis.</title>
        <authorList>
            <person name="Adamek M."/>
            <person name="Alanjary M."/>
            <person name="Sales-Ortells H."/>
            <person name="Goodfellow M."/>
            <person name="Bull A.T."/>
            <person name="Kalinowski J."/>
            <person name="Ziemert N."/>
        </authorList>
    </citation>
    <scope>NUCLEOTIDE SEQUENCE [LARGE SCALE GENOMIC DNA]</scope>
    <source>
        <strain evidence="12">H5</strain>
    </source>
</reference>
<proteinExistence type="inferred from homology"/>
<comment type="similarity">
    <text evidence="2 9">Belongs to the cytochrome P450 family.</text>
</comment>
<evidence type="ECO:0000256" key="7">
    <source>
        <dbReference type="ARBA" id="ARBA00023033"/>
    </source>
</evidence>
<dbReference type="PRINTS" id="PR00385">
    <property type="entry name" value="P450"/>
</dbReference>
<gene>
    <name evidence="11" type="ORF">CF165_46780</name>
</gene>
<dbReference type="PRINTS" id="PR00359">
    <property type="entry name" value="BP450"/>
</dbReference>
<dbReference type="InterPro" id="IPR036396">
    <property type="entry name" value="Cyt_P450_sf"/>
</dbReference>
<dbReference type="PANTHER" id="PTHR46696">
    <property type="entry name" value="P450, PUTATIVE (EUROFUNG)-RELATED"/>
    <property type="match status" value="1"/>
</dbReference>
<comment type="function">
    <text evidence="8">Involved in the coupling of aromatic side chains of the heptapeptide of vancomycin.</text>
</comment>
<evidence type="ECO:0000313" key="11">
    <source>
        <dbReference type="EMBL" id="OXM59600.1"/>
    </source>
</evidence>
<dbReference type="RefSeq" id="WP_093954061.1">
    <property type="nucleotide sequence ID" value="NZ_NMUL01000078.1"/>
</dbReference>
<comment type="pathway">
    <text evidence="1">Antibiotic biosynthesis; vancomycin biosynthesis.</text>
</comment>
<dbReference type="GO" id="GO:0004497">
    <property type="term" value="F:monooxygenase activity"/>
    <property type="evidence" value="ECO:0007669"/>
    <property type="project" value="UniProtKB-KW"/>
</dbReference>
<dbReference type="InterPro" id="IPR001128">
    <property type="entry name" value="Cyt_P450"/>
</dbReference>
<dbReference type="InterPro" id="IPR017972">
    <property type="entry name" value="Cyt_P450_CS"/>
</dbReference>
<evidence type="ECO:0000256" key="10">
    <source>
        <dbReference type="SAM" id="MobiDB-lite"/>
    </source>
</evidence>
<evidence type="ECO:0000313" key="12">
    <source>
        <dbReference type="Proteomes" id="UP000215199"/>
    </source>
</evidence>
<dbReference type="EMBL" id="NMUL01000078">
    <property type="protein sequence ID" value="OXM59600.1"/>
    <property type="molecule type" value="Genomic_DNA"/>
</dbReference>
<dbReference type="Gene3D" id="1.10.630.10">
    <property type="entry name" value="Cytochrome P450"/>
    <property type="match status" value="1"/>
</dbReference>
<dbReference type="CDD" id="cd11030">
    <property type="entry name" value="CYP105-like"/>
    <property type="match status" value="1"/>
</dbReference>
<keyword evidence="7 9" id="KW-0503">Monooxygenase</keyword>
<dbReference type="AlphaFoldDB" id="A0A229SLE4"/>
<evidence type="ECO:0000256" key="2">
    <source>
        <dbReference type="ARBA" id="ARBA00010617"/>
    </source>
</evidence>
<keyword evidence="6 9" id="KW-0408">Iron</keyword>